<accession>A0A1G2MLP9</accession>
<name>A0A1G2MLP9_9BACT</name>
<dbReference type="GO" id="GO:0008757">
    <property type="term" value="F:S-adenosylmethionine-dependent methyltransferase activity"/>
    <property type="evidence" value="ECO:0007669"/>
    <property type="project" value="InterPro"/>
</dbReference>
<dbReference type="Proteomes" id="UP000177130">
    <property type="component" value="Unassembled WGS sequence"/>
</dbReference>
<proteinExistence type="predicted"/>
<dbReference type="AlphaFoldDB" id="A0A1G2MLP9"/>
<reference evidence="2 3" key="1">
    <citation type="journal article" date="2016" name="Nat. Commun.">
        <title>Thousands of microbial genomes shed light on interconnected biogeochemical processes in an aquifer system.</title>
        <authorList>
            <person name="Anantharaman K."/>
            <person name="Brown C.T."/>
            <person name="Hug L.A."/>
            <person name="Sharon I."/>
            <person name="Castelle C.J."/>
            <person name="Probst A.J."/>
            <person name="Thomas B.C."/>
            <person name="Singh A."/>
            <person name="Wilkins M.J."/>
            <person name="Karaoz U."/>
            <person name="Brodie E.L."/>
            <person name="Williams K.H."/>
            <person name="Hubbard S.S."/>
            <person name="Banfield J.F."/>
        </authorList>
    </citation>
    <scope>NUCLEOTIDE SEQUENCE [LARGE SCALE GENOMIC DNA]</scope>
</reference>
<organism evidence="2 3">
    <name type="scientific">Candidatus Taylorbacteria bacterium RIFCSPHIGHO2_02_FULL_43_32b</name>
    <dbReference type="NCBI Taxonomy" id="1802306"/>
    <lineage>
        <taxon>Bacteria</taxon>
        <taxon>Candidatus Tayloriibacteriota</taxon>
    </lineage>
</organism>
<dbReference type="SUPFAM" id="SSF53335">
    <property type="entry name" value="S-adenosyl-L-methionine-dependent methyltransferases"/>
    <property type="match status" value="1"/>
</dbReference>
<dbReference type="EMBL" id="MHRK01000021">
    <property type="protein sequence ID" value="OHA23932.1"/>
    <property type="molecule type" value="Genomic_DNA"/>
</dbReference>
<dbReference type="InterPro" id="IPR013216">
    <property type="entry name" value="Methyltransf_11"/>
</dbReference>
<protein>
    <recommendedName>
        <fullName evidence="1">Methyltransferase type 11 domain-containing protein</fullName>
    </recommendedName>
</protein>
<feature type="domain" description="Methyltransferase type 11" evidence="1">
    <location>
        <begin position="21"/>
        <end position="115"/>
    </location>
</feature>
<dbReference type="Gene3D" id="3.40.50.150">
    <property type="entry name" value="Vaccinia Virus protein VP39"/>
    <property type="match status" value="1"/>
</dbReference>
<dbReference type="PANTHER" id="PTHR43861">
    <property type="entry name" value="TRANS-ACONITATE 2-METHYLTRANSFERASE-RELATED"/>
    <property type="match status" value="1"/>
</dbReference>
<evidence type="ECO:0000313" key="2">
    <source>
        <dbReference type="EMBL" id="OHA23932.1"/>
    </source>
</evidence>
<dbReference type="Pfam" id="PF08241">
    <property type="entry name" value="Methyltransf_11"/>
    <property type="match status" value="1"/>
</dbReference>
<dbReference type="CDD" id="cd02440">
    <property type="entry name" value="AdoMet_MTases"/>
    <property type="match status" value="1"/>
</dbReference>
<evidence type="ECO:0000313" key="3">
    <source>
        <dbReference type="Proteomes" id="UP000177130"/>
    </source>
</evidence>
<dbReference type="STRING" id="1802306.A3C72_00520"/>
<sequence length="236" mass="26968">MSTHLDHLKEWRPGILKDKILDLGSGRGSFLIDVKKQGGNAIGIETSKSYIELSHTRAKEAGVLIEVKKAVGEHLPFPNNQFDFVNMAEVIEHVENPEAVLRETYRVLNTGGAVYMSVPNRFGMRDQHYGIYGINWMPRWLAMRLLTLFGSHKDYSTEKEIGFQRLDSMHYFTLGDITRLCKKVGFECDDIRLLKIQAKNPSVKNKLVSLAYKIARIFYFDSFHLKLQKITSSASN</sequence>
<dbReference type="InterPro" id="IPR029063">
    <property type="entry name" value="SAM-dependent_MTases_sf"/>
</dbReference>
<evidence type="ECO:0000259" key="1">
    <source>
        <dbReference type="Pfam" id="PF08241"/>
    </source>
</evidence>
<comment type="caution">
    <text evidence="2">The sequence shown here is derived from an EMBL/GenBank/DDBJ whole genome shotgun (WGS) entry which is preliminary data.</text>
</comment>
<gene>
    <name evidence="2" type="ORF">A3C72_00520</name>
</gene>